<dbReference type="Proteomes" id="UP000234530">
    <property type="component" value="Chromosome"/>
</dbReference>
<dbReference type="KEGG" id="pzh:CX676_00720"/>
<dbReference type="PANTHER" id="PTHR43767">
    <property type="entry name" value="LONG-CHAIN-FATTY-ACID--COA LIGASE"/>
    <property type="match status" value="1"/>
</dbReference>
<keyword evidence="4" id="KW-1185">Reference proteome</keyword>
<evidence type="ECO:0000313" key="4">
    <source>
        <dbReference type="Proteomes" id="UP000234530"/>
    </source>
</evidence>
<dbReference type="AlphaFoldDB" id="A0A2H5EU97"/>
<dbReference type="OrthoDB" id="9803968at2"/>
<dbReference type="InterPro" id="IPR000873">
    <property type="entry name" value="AMP-dep_synth/lig_dom"/>
</dbReference>
<gene>
    <name evidence="3" type="ORF">CX676_00720</name>
</gene>
<dbReference type="InterPro" id="IPR042099">
    <property type="entry name" value="ANL_N_sf"/>
</dbReference>
<evidence type="ECO:0000256" key="1">
    <source>
        <dbReference type="ARBA" id="ARBA00022598"/>
    </source>
</evidence>
<keyword evidence="1" id="KW-0436">Ligase</keyword>
<dbReference type="PROSITE" id="PS00455">
    <property type="entry name" value="AMP_BINDING"/>
    <property type="match status" value="1"/>
</dbReference>
<accession>A0A2H5EU97</accession>
<dbReference type="InterPro" id="IPR020845">
    <property type="entry name" value="AMP-binding_CS"/>
</dbReference>
<protein>
    <recommendedName>
        <fullName evidence="2">AMP-dependent synthetase/ligase domain-containing protein</fullName>
    </recommendedName>
</protein>
<evidence type="ECO:0000313" key="3">
    <source>
        <dbReference type="EMBL" id="AUH62869.1"/>
    </source>
</evidence>
<dbReference type="SUPFAM" id="SSF56801">
    <property type="entry name" value="Acetyl-CoA synthetase-like"/>
    <property type="match status" value="1"/>
</dbReference>
<dbReference type="PANTHER" id="PTHR43767:SF8">
    <property type="entry name" value="LONG-CHAIN-FATTY-ACID--COA LIGASE"/>
    <property type="match status" value="1"/>
</dbReference>
<reference evidence="3 4" key="1">
    <citation type="journal article" date="2013" name="Antonie Van Leeuwenhoek">
        <title>Paracoccus zhejiangensis sp. nov., isolated from activated sludge in wastewater-treatment system.</title>
        <authorList>
            <person name="Wu Z.G."/>
            <person name="Zhang D.F."/>
            <person name="Liu Y.L."/>
            <person name="Wang F."/>
            <person name="Jiang X."/>
            <person name="Li C."/>
            <person name="Li S.P."/>
            <person name="Hong Q."/>
            <person name="Li W.J."/>
        </authorList>
    </citation>
    <scope>NUCLEOTIDE SEQUENCE [LARGE SCALE GENOMIC DNA]</scope>
    <source>
        <strain evidence="3 4">J6</strain>
    </source>
</reference>
<sequence length="461" mass="47833">MRAVFDALRAHAGTQPEAVAIIDDSRRITWAELAEAVALVAAGFAAGPQTVGLRLTGIDYAIADLGATLAGRRVVPVPGFFSPAQIAHLMQDAGAELVSDLPHADRPASLDYAGGAERVIYTSGTTGRPKGVVLGDRQIAASLAGLTAALRPGPGDRYLSVLPQAQLLEQICGLFMPILADAPSVISREAGASLFTGDGRALARIAFDARPTVTLLAPRQLTLWVAELKRGAEAPDSLRYVAVGGAPVAPALLAEARDLGLPVAEGYGLSEACSVAALTPSDAREGSAMQVLDGVTLRIEDGEIVVDGATVMQGYLHQPPQAGPRHTGDLGRLQNGRLTVLGRRDAMILRQSGRNIAPEWVEAEALADPAIPAAALVLLPADQLVLVAAAMAAPDMTALTLRLSSLPHYARPHHLILADPRIPGLIRPSGTADRKVAAALATDPASRRVALPYAGAMEALA</sequence>
<feature type="domain" description="AMP-dependent synthetase/ligase" evidence="2">
    <location>
        <begin position="119"/>
        <end position="316"/>
    </location>
</feature>
<evidence type="ECO:0000259" key="2">
    <source>
        <dbReference type="Pfam" id="PF00501"/>
    </source>
</evidence>
<organism evidence="3 4">
    <name type="scientific">Paracoccus zhejiangensis</name>
    <dbReference type="NCBI Taxonomy" id="1077935"/>
    <lineage>
        <taxon>Bacteria</taxon>
        <taxon>Pseudomonadati</taxon>
        <taxon>Pseudomonadota</taxon>
        <taxon>Alphaproteobacteria</taxon>
        <taxon>Rhodobacterales</taxon>
        <taxon>Paracoccaceae</taxon>
        <taxon>Paracoccus</taxon>
    </lineage>
</organism>
<dbReference type="EMBL" id="CP025430">
    <property type="protein sequence ID" value="AUH62869.1"/>
    <property type="molecule type" value="Genomic_DNA"/>
</dbReference>
<dbReference type="Gene3D" id="3.40.50.12780">
    <property type="entry name" value="N-terminal domain of ligase-like"/>
    <property type="match status" value="1"/>
</dbReference>
<dbReference type="InterPro" id="IPR050237">
    <property type="entry name" value="ATP-dep_AMP-bd_enzyme"/>
</dbReference>
<proteinExistence type="predicted"/>
<dbReference type="Pfam" id="PF00501">
    <property type="entry name" value="AMP-binding"/>
    <property type="match status" value="2"/>
</dbReference>
<dbReference type="GO" id="GO:0016874">
    <property type="term" value="F:ligase activity"/>
    <property type="evidence" value="ECO:0007669"/>
    <property type="project" value="UniProtKB-KW"/>
</dbReference>
<name>A0A2H5EU97_9RHOB</name>
<feature type="domain" description="AMP-dependent synthetase/ligase" evidence="2">
    <location>
        <begin position="9"/>
        <end position="98"/>
    </location>
</feature>